<dbReference type="RefSeq" id="WP_185779014.1">
    <property type="nucleotide sequence ID" value="NZ_JACJUU010000002.1"/>
</dbReference>
<name>A0A842HNH1_9BURK</name>
<dbReference type="SUPFAM" id="SSF51905">
    <property type="entry name" value="FAD/NAD(P)-binding domain"/>
    <property type="match status" value="1"/>
</dbReference>
<evidence type="ECO:0000256" key="5">
    <source>
        <dbReference type="ARBA" id="ARBA00022827"/>
    </source>
</evidence>
<gene>
    <name evidence="9" type="ORF">GTU67_02800</name>
</gene>
<comment type="cofactor">
    <cofactor evidence="1">
        <name>FAD</name>
        <dbReference type="ChEBI" id="CHEBI:57692"/>
    </cofactor>
</comment>
<evidence type="ECO:0000256" key="7">
    <source>
        <dbReference type="ARBA" id="ARBA00023033"/>
    </source>
</evidence>
<sequence>MSDPVVVCGAGIVGLSAALGLSRAGIDTVLVAPKQPLPSKAPGVYCPRVYALSPASQRFLAEQGVWDMLDQQRITPVESMQIYGDASGQVSLNAWQAAHHELAWIIESDELERVLRQAVQLFRVNWLDDRFQGFDQGGVSLASGKSLPAALVIGAEGAQSVVRSAAGIAHHSKPYGYAGVVTHLHTQRPHQGTAFQWFTADGIIAFLPMPDTADGHQVSLVWSMPQDQADVLMALDAPARAEWLASRLTGLAGDCFGAVSVRSPVHAFPLFCEHSDMVAPGVALVGDAAHRVHPLAGQGLNLGLGDVQELLRVLVSKESYRSPGDLRVLSRYRRSRAEPVLAMRAVTDGLHRLFAVQAPPVVMARNLGMQLVDRLPWVKRRLIQGASR</sequence>
<dbReference type="GO" id="GO:0016705">
    <property type="term" value="F:oxidoreductase activity, acting on paired donors, with incorporation or reduction of molecular oxygen"/>
    <property type="evidence" value="ECO:0007669"/>
    <property type="project" value="InterPro"/>
</dbReference>
<evidence type="ECO:0000256" key="3">
    <source>
        <dbReference type="ARBA" id="ARBA00005349"/>
    </source>
</evidence>
<dbReference type="UniPathway" id="UPA00232"/>
<dbReference type="InterPro" id="IPR036188">
    <property type="entry name" value="FAD/NAD-bd_sf"/>
</dbReference>
<dbReference type="Proteomes" id="UP000545386">
    <property type="component" value="Unassembled WGS sequence"/>
</dbReference>
<dbReference type="PROSITE" id="PS01304">
    <property type="entry name" value="UBIH"/>
    <property type="match status" value="1"/>
</dbReference>
<keyword evidence="7 9" id="KW-0503">Monooxygenase</keyword>
<comment type="pathway">
    <text evidence="2">Cofactor biosynthesis; ubiquinone biosynthesis.</text>
</comment>
<dbReference type="NCBIfam" id="TIGR01988">
    <property type="entry name" value="Ubi-OHases"/>
    <property type="match status" value="1"/>
</dbReference>
<dbReference type="GO" id="GO:0004497">
    <property type="term" value="F:monooxygenase activity"/>
    <property type="evidence" value="ECO:0007669"/>
    <property type="project" value="UniProtKB-KW"/>
</dbReference>
<dbReference type="PANTHER" id="PTHR43876:SF7">
    <property type="entry name" value="UBIQUINONE BIOSYNTHESIS MONOOXYGENASE COQ6, MITOCHONDRIAL"/>
    <property type="match status" value="1"/>
</dbReference>
<dbReference type="InterPro" id="IPR010971">
    <property type="entry name" value="UbiH/COQ6"/>
</dbReference>
<dbReference type="GO" id="GO:0006744">
    <property type="term" value="P:ubiquinone biosynthetic process"/>
    <property type="evidence" value="ECO:0007669"/>
    <property type="project" value="UniProtKB-UniPathway"/>
</dbReference>
<keyword evidence="4" id="KW-0285">Flavoprotein</keyword>
<dbReference type="GO" id="GO:0071949">
    <property type="term" value="F:FAD binding"/>
    <property type="evidence" value="ECO:0007669"/>
    <property type="project" value="InterPro"/>
</dbReference>
<dbReference type="Gene3D" id="3.50.50.60">
    <property type="entry name" value="FAD/NAD(P)-binding domain"/>
    <property type="match status" value="2"/>
</dbReference>
<dbReference type="AlphaFoldDB" id="A0A842HNH1"/>
<dbReference type="Pfam" id="PF01494">
    <property type="entry name" value="FAD_binding_3"/>
    <property type="match status" value="1"/>
</dbReference>
<comment type="caution">
    <text evidence="9">The sequence shown here is derived from an EMBL/GenBank/DDBJ whole genome shotgun (WGS) entry which is preliminary data.</text>
</comment>
<feature type="domain" description="FAD-binding" evidence="8">
    <location>
        <begin position="4"/>
        <end position="338"/>
    </location>
</feature>
<accession>A0A842HNH1</accession>
<evidence type="ECO:0000313" key="9">
    <source>
        <dbReference type="EMBL" id="MBC2768840.1"/>
    </source>
</evidence>
<proteinExistence type="inferred from homology"/>
<evidence type="ECO:0000256" key="1">
    <source>
        <dbReference type="ARBA" id="ARBA00001974"/>
    </source>
</evidence>
<evidence type="ECO:0000256" key="4">
    <source>
        <dbReference type="ARBA" id="ARBA00022630"/>
    </source>
</evidence>
<evidence type="ECO:0000259" key="8">
    <source>
        <dbReference type="Pfam" id="PF01494"/>
    </source>
</evidence>
<reference evidence="9 10" key="1">
    <citation type="submission" date="2020-08" db="EMBL/GenBank/DDBJ databases">
        <title>Paraeoetvoesia sp. YC-7-48 draft genome sequence.</title>
        <authorList>
            <person name="Yao L."/>
        </authorList>
    </citation>
    <scope>NUCLEOTIDE SEQUENCE [LARGE SCALE GENOMIC DNA]</scope>
    <source>
        <strain evidence="10">YC-7-48</strain>
    </source>
</reference>
<dbReference type="InterPro" id="IPR051205">
    <property type="entry name" value="UbiH/COQ6_monooxygenase"/>
</dbReference>
<evidence type="ECO:0000256" key="2">
    <source>
        <dbReference type="ARBA" id="ARBA00004749"/>
    </source>
</evidence>
<keyword evidence="6" id="KW-0560">Oxidoreductase</keyword>
<keyword evidence="10" id="KW-1185">Reference proteome</keyword>
<keyword evidence="5" id="KW-0274">FAD</keyword>
<dbReference type="PRINTS" id="PR00420">
    <property type="entry name" value="RNGMNOXGNASE"/>
</dbReference>
<protein>
    <submittedName>
        <fullName evidence="9">FAD-dependent monooxygenase</fullName>
    </submittedName>
</protein>
<evidence type="ECO:0000313" key="10">
    <source>
        <dbReference type="Proteomes" id="UP000545386"/>
    </source>
</evidence>
<dbReference type="PANTHER" id="PTHR43876">
    <property type="entry name" value="UBIQUINONE BIOSYNTHESIS MONOOXYGENASE COQ6, MITOCHONDRIAL"/>
    <property type="match status" value="1"/>
</dbReference>
<dbReference type="EMBL" id="JACJUU010000002">
    <property type="protein sequence ID" value="MBC2768840.1"/>
    <property type="molecule type" value="Genomic_DNA"/>
</dbReference>
<dbReference type="InterPro" id="IPR002938">
    <property type="entry name" value="FAD-bd"/>
</dbReference>
<comment type="similarity">
    <text evidence="3">Belongs to the UbiH/COQ6 family.</text>
</comment>
<dbReference type="InterPro" id="IPR018168">
    <property type="entry name" value="Ubi_Hdrlase_CS"/>
</dbReference>
<organism evidence="9 10">
    <name type="scientific">Pusillimonas minor</name>
    <dbReference type="NCBI Taxonomy" id="2697024"/>
    <lineage>
        <taxon>Bacteria</taxon>
        <taxon>Pseudomonadati</taxon>
        <taxon>Pseudomonadota</taxon>
        <taxon>Betaproteobacteria</taxon>
        <taxon>Burkholderiales</taxon>
        <taxon>Alcaligenaceae</taxon>
        <taxon>Pusillimonas</taxon>
    </lineage>
</organism>
<evidence type="ECO:0000256" key="6">
    <source>
        <dbReference type="ARBA" id="ARBA00023002"/>
    </source>
</evidence>